<gene>
    <name evidence="1" type="ORF">HGK34_09095</name>
</gene>
<keyword evidence="2" id="KW-1185">Reference proteome</keyword>
<evidence type="ECO:0000313" key="1">
    <source>
        <dbReference type="EMBL" id="MBL0886423.1"/>
    </source>
</evidence>
<protein>
    <submittedName>
        <fullName evidence="1">Uncharacterized protein</fullName>
    </submittedName>
</protein>
<dbReference type="EMBL" id="JABBYC010000011">
    <property type="protein sequence ID" value="MBL0886423.1"/>
    <property type="molecule type" value="Genomic_DNA"/>
</dbReference>
<evidence type="ECO:0000313" key="2">
    <source>
        <dbReference type="Proteomes" id="UP000675409"/>
    </source>
</evidence>
<dbReference type="Proteomes" id="UP000675409">
    <property type="component" value="Unassembled WGS sequence"/>
</dbReference>
<organism evidence="1 2">
    <name type="scientific">Myceligenerans indicum</name>
    <dbReference type="NCBI Taxonomy" id="2593663"/>
    <lineage>
        <taxon>Bacteria</taxon>
        <taxon>Bacillati</taxon>
        <taxon>Actinomycetota</taxon>
        <taxon>Actinomycetes</taxon>
        <taxon>Micrococcales</taxon>
        <taxon>Promicromonosporaceae</taxon>
        <taxon>Myceligenerans</taxon>
    </lineage>
</organism>
<accession>A0ABS1LJW6</accession>
<name>A0ABS1LJW6_9MICO</name>
<comment type="caution">
    <text evidence="1">The sequence shown here is derived from an EMBL/GenBank/DDBJ whole genome shotgun (WGS) entry which is preliminary data.</text>
</comment>
<sequence>MLSSPRTHDEEVAPMEIAGAALAHCGSPARYAESRPPTAALDRLAAGEELRQIIILDEGIPA</sequence>
<proteinExistence type="predicted"/>
<dbReference type="RefSeq" id="WP_201846344.1">
    <property type="nucleotide sequence ID" value="NZ_JABBYC010000011.1"/>
</dbReference>
<reference evidence="1 2" key="1">
    <citation type="journal article" date="2021" name="Arch. Microbiol.">
        <title>Myceligenerans indicum sp. nov., an actinobacterium isolated from mangrove sediment of Sundarbans, India.</title>
        <authorList>
            <person name="Asha K."/>
            <person name="Bhadury P."/>
        </authorList>
    </citation>
    <scope>NUCLEOTIDE SEQUENCE [LARGE SCALE GENOMIC DNA]</scope>
    <source>
        <strain evidence="1 2">I2</strain>
    </source>
</reference>